<dbReference type="STRING" id="679197.HMPREF9336_00074"/>
<name>E5XKQ5_SEGRC</name>
<dbReference type="EMBL" id="ACZI02000003">
    <property type="protein sequence ID" value="EFV15071.1"/>
    <property type="molecule type" value="Genomic_DNA"/>
</dbReference>
<reference evidence="1 2" key="1">
    <citation type="journal article" date="2011" name="Stand. Genomic Sci.">
        <title>High quality draft genome sequence of Segniliparus rugosus CDC 945(T)= (ATCC BAA-974(T)).</title>
        <authorList>
            <person name="Earl A.M."/>
            <person name="Desjardins C.A."/>
            <person name="Fitzgerald M.G."/>
            <person name="Arachchi H.M."/>
            <person name="Zeng Q."/>
            <person name="Mehta T."/>
            <person name="Griggs A."/>
            <person name="Birren B.W."/>
            <person name="Toney N.C."/>
            <person name="Carr J."/>
            <person name="Posey J."/>
            <person name="Butler W.R."/>
        </authorList>
    </citation>
    <scope>NUCLEOTIDE SEQUENCE [LARGE SCALE GENOMIC DNA]</scope>
    <source>
        <strain evidence="2">ATCC BAA-974 / DSM 45345 / CCUG 50838 / CIP 108380 / JCM 13579 / CDC 945</strain>
    </source>
</reference>
<protein>
    <submittedName>
        <fullName evidence="1">Uncharacterized protein</fullName>
    </submittedName>
</protein>
<dbReference type="AlphaFoldDB" id="E5XKQ5"/>
<dbReference type="RefSeq" id="WP_007466736.1">
    <property type="nucleotide sequence ID" value="NZ_KI391954.1"/>
</dbReference>
<proteinExistence type="predicted"/>
<evidence type="ECO:0000313" key="2">
    <source>
        <dbReference type="Proteomes" id="UP000004816"/>
    </source>
</evidence>
<accession>E5XKQ5</accession>
<dbReference type="HOGENOM" id="CLU_2847380_0_0_11"/>
<evidence type="ECO:0000313" key="1">
    <source>
        <dbReference type="EMBL" id="EFV15071.1"/>
    </source>
</evidence>
<organism evidence="1 2">
    <name type="scientific">Segniliparus rugosus (strain ATCC BAA-974 / DSM 45345 / CCUG 50838 / CIP 108380 / JCM 13579 / CDC 945)</name>
    <dbReference type="NCBI Taxonomy" id="679197"/>
    <lineage>
        <taxon>Bacteria</taxon>
        <taxon>Bacillati</taxon>
        <taxon>Actinomycetota</taxon>
        <taxon>Actinomycetes</taxon>
        <taxon>Mycobacteriales</taxon>
        <taxon>Segniliparaceae</taxon>
        <taxon>Segniliparus</taxon>
    </lineage>
</organism>
<comment type="caution">
    <text evidence="1">The sequence shown here is derived from an EMBL/GenBank/DDBJ whole genome shotgun (WGS) entry which is preliminary data.</text>
</comment>
<keyword evidence="2" id="KW-1185">Reference proteome</keyword>
<sequence length="65" mass="7555">MPELRIELADEQFHDVECAALLSGRTPELFALMAVLDEAHGLVQDPWPICQRLNDHFEDLIRRLR</sequence>
<dbReference type="Proteomes" id="UP000004816">
    <property type="component" value="Unassembled WGS sequence"/>
</dbReference>
<gene>
    <name evidence="1" type="ORF">HMPREF9336_00074</name>
</gene>